<keyword evidence="3" id="KW-1185">Reference proteome</keyword>
<feature type="region of interest" description="Disordered" evidence="1">
    <location>
        <begin position="89"/>
        <end position="146"/>
    </location>
</feature>
<evidence type="ECO:0000313" key="2">
    <source>
        <dbReference type="EnsemblMetazoa" id="ADIR007815-PA"/>
    </source>
</evidence>
<dbReference type="EnsemblMetazoa" id="ADIR007815-RA">
    <property type="protein sequence ID" value="ADIR007815-PA"/>
    <property type="gene ID" value="ADIR007815"/>
</dbReference>
<evidence type="ECO:0000256" key="1">
    <source>
        <dbReference type="SAM" id="MobiDB-lite"/>
    </source>
</evidence>
<feature type="region of interest" description="Disordered" evidence="1">
    <location>
        <begin position="37"/>
        <end position="63"/>
    </location>
</feature>
<feature type="compositionally biased region" description="Polar residues" evidence="1">
    <location>
        <begin position="738"/>
        <end position="749"/>
    </location>
</feature>
<feature type="compositionally biased region" description="Polar residues" evidence="1">
    <location>
        <begin position="757"/>
        <end position="773"/>
    </location>
</feature>
<feature type="compositionally biased region" description="Low complexity" evidence="1">
    <location>
        <begin position="802"/>
        <end position="817"/>
    </location>
</feature>
<feature type="region of interest" description="Disordered" evidence="1">
    <location>
        <begin position="629"/>
        <end position="654"/>
    </location>
</feature>
<reference evidence="2" key="2">
    <citation type="submission" date="2020-05" db="UniProtKB">
        <authorList>
            <consortium name="EnsemblMetazoa"/>
        </authorList>
    </citation>
    <scope>IDENTIFICATION</scope>
    <source>
        <strain evidence="2">WRAIR2</strain>
    </source>
</reference>
<dbReference type="AlphaFoldDB" id="A0A182NJJ1"/>
<sequence>MQSNTAVSASCSPPIGARRVKTDLHTSEKLYVHSVGRSRSNSPMHAGLAARHAAHRKAASEPKNGLVTTVALSTTSAAYLTVPNGAAAATTTTTPYSPNRQRSSSTGAPRTTSTATHQRFLPPSTTTIERSASVRLSPSPSRACDAAGIANRSQLPARARLLTRRLQNNATPTNGSESPRSIDSLPRRTFSGSYKTATLSQFHNLANNNTVCTDSASTATNSAEDLTLLDKSLRNSMLQDVVHFKKQLVRLRRILQETDTLNPFENNNGQFFTTAAAATATTNGPAVTTTAATVPGQQQELQQQQQQQQQENVLIRESSVAALALLEDQRQELADLRRQGELTAKDRTIRQQQNLIEKYETERGKQLQHSLSRNGSSADSSSGGVSSATATATASDQSSADTISTATQTERLRPVSFGGQEGLGRACLRHLPTRSVYVADYFPISHSSVAFEVALASRCASRGRAVAGRLSHHTDRLLSIIRDLFNRLLTKLSRRTARVGGGTMMVLTLCSRSLQTVAVWFGGPFVLMRDALRELLQLGQVLLCDIILAIGMLCAINIICLLHLVHSRLDTCPASSVAALPSLPDRATIRLPRSEKPVTLKNGLRTPSAVGPAAAAAAAASASTAASGASTITTSPNHSTSNGPTTPKSKTQISSVYTQLSSVRHSIAGSSAPTTPTAATTGPVALRRTSLGSSHNLSSFGLSPNVSGNKPVRTTHIGTLAAAGRQHTTGERIPVATNGKQPANKTIPNRTPGAAAHTSSPTKLNGLNGTTKRTAGGASVIRPPSSFGSSNNLLGPVEPPKSKSAPATPLAAANGAKHPAGTTNGHAELVATSSSESESDSRETVVNGGATILGSLKLIPTNGVPNGGPVGCSEASTLATATTANGIVGH</sequence>
<dbReference type="Proteomes" id="UP000075884">
    <property type="component" value="Unassembled WGS sequence"/>
</dbReference>
<evidence type="ECO:0000313" key="3">
    <source>
        <dbReference type="Proteomes" id="UP000075884"/>
    </source>
</evidence>
<feature type="region of interest" description="Disordered" evidence="1">
    <location>
        <begin position="734"/>
        <end position="824"/>
    </location>
</feature>
<protein>
    <submittedName>
        <fullName evidence="2">Uncharacterized protein</fullName>
    </submittedName>
</protein>
<feature type="region of interest" description="Disordered" evidence="1">
    <location>
        <begin position="165"/>
        <end position="188"/>
    </location>
</feature>
<feature type="compositionally biased region" description="Polar residues" evidence="1">
    <location>
        <begin position="95"/>
        <end position="140"/>
    </location>
</feature>
<feature type="compositionally biased region" description="Polar residues" evidence="1">
    <location>
        <begin position="172"/>
        <end position="181"/>
    </location>
</feature>
<feature type="compositionally biased region" description="Polar residues" evidence="1">
    <location>
        <begin position="636"/>
        <end position="654"/>
    </location>
</feature>
<organism evidence="2 3">
    <name type="scientific">Anopheles dirus</name>
    <dbReference type="NCBI Taxonomy" id="7168"/>
    <lineage>
        <taxon>Eukaryota</taxon>
        <taxon>Metazoa</taxon>
        <taxon>Ecdysozoa</taxon>
        <taxon>Arthropoda</taxon>
        <taxon>Hexapoda</taxon>
        <taxon>Insecta</taxon>
        <taxon>Pterygota</taxon>
        <taxon>Neoptera</taxon>
        <taxon>Endopterygota</taxon>
        <taxon>Diptera</taxon>
        <taxon>Nematocera</taxon>
        <taxon>Culicoidea</taxon>
        <taxon>Culicidae</taxon>
        <taxon>Anophelinae</taxon>
        <taxon>Anopheles</taxon>
    </lineage>
</organism>
<proteinExistence type="predicted"/>
<feature type="region of interest" description="Disordered" evidence="1">
    <location>
        <begin position="361"/>
        <end position="417"/>
    </location>
</feature>
<accession>A0A182NJJ1</accession>
<feature type="compositionally biased region" description="Low complexity" evidence="1">
    <location>
        <begin position="375"/>
        <end position="409"/>
    </location>
</feature>
<reference evidence="3" key="1">
    <citation type="submission" date="2013-03" db="EMBL/GenBank/DDBJ databases">
        <title>The Genome Sequence of Anopheles dirus WRAIR2.</title>
        <authorList>
            <consortium name="The Broad Institute Genomics Platform"/>
            <person name="Neafsey D.E."/>
            <person name="Walton C."/>
            <person name="Walker B."/>
            <person name="Young S.K."/>
            <person name="Zeng Q."/>
            <person name="Gargeya S."/>
            <person name="Fitzgerald M."/>
            <person name="Haas B."/>
            <person name="Abouelleil A."/>
            <person name="Allen A.W."/>
            <person name="Alvarado L."/>
            <person name="Arachchi H.M."/>
            <person name="Berlin A.M."/>
            <person name="Chapman S.B."/>
            <person name="Gainer-Dewar J."/>
            <person name="Goldberg J."/>
            <person name="Griggs A."/>
            <person name="Gujja S."/>
            <person name="Hansen M."/>
            <person name="Howarth C."/>
            <person name="Imamovic A."/>
            <person name="Ireland A."/>
            <person name="Larimer J."/>
            <person name="McCowan C."/>
            <person name="Murphy C."/>
            <person name="Pearson M."/>
            <person name="Poon T.W."/>
            <person name="Priest M."/>
            <person name="Roberts A."/>
            <person name="Saif S."/>
            <person name="Shea T."/>
            <person name="Sisk P."/>
            <person name="Sykes S."/>
            <person name="Wortman J."/>
            <person name="Nusbaum C."/>
            <person name="Birren B."/>
        </authorList>
    </citation>
    <scope>NUCLEOTIDE SEQUENCE [LARGE SCALE GENOMIC DNA]</scope>
    <source>
        <strain evidence="3">WRAIR2</strain>
    </source>
</reference>
<name>A0A182NJJ1_9DIPT</name>
<dbReference type="VEuPathDB" id="VectorBase:ADIR007815"/>